<accession>A0A6G1L0D8</accession>
<sequence length="226" mass="25586">MSLQEAYSLAHTAQCRLQLAASRPDRNLRFVVGHLMHYQSLRLRIVELEHDISRFHGARAVQFHVNDHILQRKPSTGRLRRTSPPPPAEADDHIENVDDENLYDDDDFDYNLRDDGEEDLGLQRFPSGSSRPSQPPPDLEPDDYDDSDEEDDEPVSPGEPDEATMEQAMEGQDDELMVTMYEGVRKCVCHRKCDAPKVERIWELSSAHKEGVGVAGLKARVVAQVA</sequence>
<gene>
    <name evidence="2" type="ORF">EJ03DRAFT_180405</name>
</gene>
<feature type="compositionally biased region" description="Acidic residues" evidence="1">
    <location>
        <begin position="139"/>
        <end position="164"/>
    </location>
</feature>
<keyword evidence="3" id="KW-1185">Reference proteome</keyword>
<organism evidence="2 3">
    <name type="scientific">Teratosphaeria nubilosa</name>
    <dbReference type="NCBI Taxonomy" id="161662"/>
    <lineage>
        <taxon>Eukaryota</taxon>
        <taxon>Fungi</taxon>
        <taxon>Dikarya</taxon>
        <taxon>Ascomycota</taxon>
        <taxon>Pezizomycotina</taxon>
        <taxon>Dothideomycetes</taxon>
        <taxon>Dothideomycetidae</taxon>
        <taxon>Mycosphaerellales</taxon>
        <taxon>Teratosphaeriaceae</taxon>
        <taxon>Teratosphaeria</taxon>
    </lineage>
</organism>
<dbReference type="Proteomes" id="UP000799436">
    <property type="component" value="Unassembled WGS sequence"/>
</dbReference>
<name>A0A6G1L0D8_9PEZI</name>
<feature type="compositionally biased region" description="Acidic residues" evidence="1">
    <location>
        <begin position="97"/>
        <end position="120"/>
    </location>
</feature>
<dbReference type="EMBL" id="ML995873">
    <property type="protein sequence ID" value="KAF2766327.1"/>
    <property type="molecule type" value="Genomic_DNA"/>
</dbReference>
<proteinExistence type="predicted"/>
<evidence type="ECO:0000313" key="3">
    <source>
        <dbReference type="Proteomes" id="UP000799436"/>
    </source>
</evidence>
<evidence type="ECO:0000313" key="2">
    <source>
        <dbReference type="EMBL" id="KAF2766327.1"/>
    </source>
</evidence>
<feature type="region of interest" description="Disordered" evidence="1">
    <location>
        <begin position="72"/>
        <end position="165"/>
    </location>
</feature>
<protein>
    <submittedName>
        <fullName evidence="2">Uncharacterized protein</fullName>
    </submittedName>
</protein>
<dbReference type="OrthoDB" id="3938221at2759"/>
<reference evidence="2" key="1">
    <citation type="journal article" date="2020" name="Stud. Mycol.">
        <title>101 Dothideomycetes genomes: a test case for predicting lifestyles and emergence of pathogens.</title>
        <authorList>
            <person name="Haridas S."/>
            <person name="Albert R."/>
            <person name="Binder M."/>
            <person name="Bloem J."/>
            <person name="Labutti K."/>
            <person name="Salamov A."/>
            <person name="Andreopoulos B."/>
            <person name="Baker S."/>
            <person name="Barry K."/>
            <person name="Bills G."/>
            <person name="Bluhm B."/>
            <person name="Cannon C."/>
            <person name="Castanera R."/>
            <person name="Culley D."/>
            <person name="Daum C."/>
            <person name="Ezra D."/>
            <person name="Gonzalez J."/>
            <person name="Henrissat B."/>
            <person name="Kuo A."/>
            <person name="Liang C."/>
            <person name="Lipzen A."/>
            <person name="Lutzoni F."/>
            <person name="Magnuson J."/>
            <person name="Mondo S."/>
            <person name="Nolan M."/>
            <person name="Ohm R."/>
            <person name="Pangilinan J."/>
            <person name="Park H.-J."/>
            <person name="Ramirez L."/>
            <person name="Alfaro M."/>
            <person name="Sun H."/>
            <person name="Tritt A."/>
            <person name="Yoshinaga Y."/>
            <person name="Zwiers L.-H."/>
            <person name="Turgeon B."/>
            <person name="Goodwin S."/>
            <person name="Spatafora J."/>
            <person name="Crous P."/>
            <person name="Grigoriev I."/>
        </authorList>
    </citation>
    <scope>NUCLEOTIDE SEQUENCE</scope>
    <source>
        <strain evidence="2">CBS 116005</strain>
    </source>
</reference>
<dbReference type="AlphaFoldDB" id="A0A6G1L0D8"/>
<evidence type="ECO:0000256" key="1">
    <source>
        <dbReference type="SAM" id="MobiDB-lite"/>
    </source>
</evidence>